<dbReference type="RefSeq" id="WP_324692200.1">
    <property type="nucleotide sequence ID" value="NZ_BAABCR010000012.1"/>
</dbReference>
<evidence type="ECO:0000313" key="2">
    <source>
        <dbReference type="Proteomes" id="UP001500968"/>
    </source>
</evidence>
<comment type="caution">
    <text evidence="1">The sequence shown here is derived from an EMBL/GenBank/DDBJ whole genome shotgun (WGS) entry which is preliminary data.</text>
</comment>
<keyword evidence="2" id="KW-1185">Reference proteome</keyword>
<reference evidence="2" key="1">
    <citation type="journal article" date="2019" name="Int. J. Syst. Evol. Microbiol.">
        <title>The Global Catalogue of Microorganisms (GCM) 10K type strain sequencing project: providing services to taxonomists for standard genome sequencing and annotation.</title>
        <authorList>
            <consortium name="The Broad Institute Genomics Platform"/>
            <consortium name="The Broad Institute Genome Sequencing Center for Infectious Disease"/>
            <person name="Wu L."/>
            <person name="Ma J."/>
        </authorList>
    </citation>
    <scope>NUCLEOTIDE SEQUENCE [LARGE SCALE GENOMIC DNA]</scope>
    <source>
        <strain evidence="2">JCM 17064</strain>
    </source>
</reference>
<dbReference type="EMBL" id="BAABCR010000012">
    <property type="protein sequence ID" value="GAA4026947.1"/>
    <property type="molecule type" value="Genomic_DNA"/>
</dbReference>
<evidence type="ECO:0000313" key="1">
    <source>
        <dbReference type="EMBL" id="GAA4026947.1"/>
    </source>
</evidence>
<sequence>MKYIEFFITFVIPLNQVAMSVKKIFRQDYSQTKSLVRAANISGRNAVRRSKALDLTITYIEDGIIYEELPDGTKKAIGEVEKKDAQVVLVKGMVLHGK</sequence>
<accession>A0ABP7TIS5</accession>
<protein>
    <submittedName>
        <fullName evidence="1">Uncharacterized protein</fullName>
    </submittedName>
</protein>
<gene>
    <name evidence="1" type="ORF">GCM10022386_07920</name>
</gene>
<name>A0ABP7TIS5_9FLAO</name>
<organism evidence="1 2">
    <name type="scientific">Flavobacterium cheonhonense</name>
    <dbReference type="NCBI Taxonomy" id="706185"/>
    <lineage>
        <taxon>Bacteria</taxon>
        <taxon>Pseudomonadati</taxon>
        <taxon>Bacteroidota</taxon>
        <taxon>Flavobacteriia</taxon>
        <taxon>Flavobacteriales</taxon>
        <taxon>Flavobacteriaceae</taxon>
        <taxon>Flavobacterium</taxon>
    </lineage>
</organism>
<proteinExistence type="predicted"/>
<dbReference type="Proteomes" id="UP001500968">
    <property type="component" value="Unassembled WGS sequence"/>
</dbReference>